<keyword evidence="4" id="KW-1185">Reference proteome</keyword>
<dbReference type="EMBL" id="CAJZBQ010000035">
    <property type="protein sequence ID" value="CAG9324189.1"/>
    <property type="molecule type" value="Genomic_DNA"/>
</dbReference>
<dbReference type="SUPFAM" id="SSF54495">
    <property type="entry name" value="UBC-like"/>
    <property type="match status" value="1"/>
</dbReference>
<proteinExistence type="predicted"/>
<dbReference type="PANTHER" id="PTHR24067">
    <property type="entry name" value="UBIQUITIN-CONJUGATING ENZYME E2"/>
    <property type="match status" value="1"/>
</dbReference>
<dbReference type="Proteomes" id="UP001162131">
    <property type="component" value="Unassembled WGS sequence"/>
</dbReference>
<feature type="domain" description="UBC core" evidence="1">
    <location>
        <begin position="1"/>
        <end position="145"/>
    </location>
</feature>
<evidence type="ECO:0000313" key="2">
    <source>
        <dbReference type="EMBL" id="CAG9316460.1"/>
    </source>
</evidence>
<evidence type="ECO:0000313" key="4">
    <source>
        <dbReference type="Proteomes" id="UP001162131"/>
    </source>
</evidence>
<dbReference type="InterPro" id="IPR016135">
    <property type="entry name" value="UBQ-conjugating_enzyme/RWD"/>
</dbReference>
<dbReference type="PROSITE" id="PS50127">
    <property type="entry name" value="UBC_2"/>
    <property type="match status" value="1"/>
</dbReference>
<gene>
    <name evidence="2" type="ORF">BSTOLATCC_MIC15890</name>
    <name evidence="3" type="ORF">BSTOLATCC_MIC35209</name>
</gene>
<dbReference type="Gene3D" id="3.10.110.10">
    <property type="entry name" value="Ubiquitin Conjugating Enzyme"/>
    <property type="match status" value="1"/>
</dbReference>
<dbReference type="SMART" id="SM00212">
    <property type="entry name" value="UBCc"/>
    <property type="match status" value="1"/>
</dbReference>
<evidence type="ECO:0000259" key="1">
    <source>
        <dbReference type="PROSITE" id="PS50127"/>
    </source>
</evidence>
<comment type="caution">
    <text evidence="2">The sequence shown here is derived from an EMBL/GenBank/DDBJ whole genome shotgun (WGS) entry which is preliminary data.</text>
</comment>
<organism evidence="2 4">
    <name type="scientific">Blepharisma stoltei</name>
    <dbReference type="NCBI Taxonomy" id="1481888"/>
    <lineage>
        <taxon>Eukaryota</taxon>
        <taxon>Sar</taxon>
        <taxon>Alveolata</taxon>
        <taxon>Ciliophora</taxon>
        <taxon>Postciliodesmatophora</taxon>
        <taxon>Heterotrichea</taxon>
        <taxon>Heterotrichida</taxon>
        <taxon>Blepharismidae</taxon>
        <taxon>Blepharisma</taxon>
    </lineage>
</organism>
<dbReference type="Pfam" id="PF00179">
    <property type="entry name" value="UQ_con"/>
    <property type="match status" value="1"/>
</dbReference>
<protein>
    <recommendedName>
        <fullName evidence="1">UBC core domain-containing protein</fullName>
    </recommendedName>
</protein>
<dbReference type="InterPro" id="IPR050113">
    <property type="entry name" value="Ub_conjugating_enzyme"/>
</dbReference>
<dbReference type="EMBL" id="CAJZBQ010000015">
    <property type="protein sequence ID" value="CAG9316460.1"/>
    <property type="molecule type" value="Genomic_DNA"/>
</dbReference>
<accession>A0AAU9INT2</accession>
<evidence type="ECO:0000313" key="3">
    <source>
        <dbReference type="EMBL" id="CAG9324189.1"/>
    </source>
</evidence>
<sequence length="146" mass="16905">MQRLMDEFINLQDRPEPYITINIINHSFYNWKGTLNGPDGTPYEGGLFEFEITFPPNFPTSPPEFLFKTPIFHPNIRSDGHVCCEIFSNAWNPKVPVRNIISYAVGLLNEPEPRAGYQGPATELCLKNREDFNREARRWTFEHAMG</sequence>
<dbReference type="AlphaFoldDB" id="A0AAU9INT2"/>
<name>A0AAU9INT2_9CILI</name>
<dbReference type="InterPro" id="IPR000608">
    <property type="entry name" value="UBC"/>
</dbReference>
<reference evidence="2" key="1">
    <citation type="submission" date="2021-09" db="EMBL/GenBank/DDBJ databases">
        <authorList>
            <consortium name="AG Swart"/>
            <person name="Singh M."/>
            <person name="Singh A."/>
            <person name="Seah K."/>
            <person name="Emmerich C."/>
        </authorList>
    </citation>
    <scope>NUCLEOTIDE SEQUENCE</scope>
    <source>
        <strain evidence="2">ATCC30299</strain>
    </source>
</reference>